<proteinExistence type="predicted"/>
<accession>A0ACA9JXS1</accession>
<sequence length="383" mass="43531">MNKLYEEIAECEPDQSWNCKSEVYSQTSYPKNEFLNSLEEEEEKACSSDSTNQEGTSFDERDFNLDQTVKTWSDFNRMYYHPKSVNAISEFRLDNEIFPFDVFTYGKNAFVKDENEENSFEENFRFFAEECDTIQASLIGLGFQVTADVIDGFGGFACGFLERLREEYPKSTILSFGITEAQKLAPPGQGGYMKQTFNSSLSVVQLSEMSSLFIPLSTSPPYRPMPRFIQPNNFPMTYGQSIVVRGIPGDKSKKFFDFKPNLFQQLQFARNGSDHFYATGLAYPIPNSFPNIFMNLNSDGYVDSSRTVSTCKVKSVPVLTNVTVSTRTHALLQDYVNSLQKANFDLLPEFKDGTNGMSRDDFVETKEALHALCEAYENDQSMP</sequence>
<evidence type="ECO:0000313" key="2">
    <source>
        <dbReference type="Proteomes" id="UP000789525"/>
    </source>
</evidence>
<dbReference type="EMBL" id="CAJVPT010000273">
    <property type="protein sequence ID" value="CAG8441773.1"/>
    <property type="molecule type" value="Genomic_DNA"/>
</dbReference>
<organism evidence="1 2">
    <name type="scientific">Acaulospora colombiana</name>
    <dbReference type="NCBI Taxonomy" id="27376"/>
    <lineage>
        <taxon>Eukaryota</taxon>
        <taxon>Fungi</taxon>
        <taxon>Fungi incertae sedis</taxon>
        <taxon>Mucoromycota</taxon>
        <taxon>Glomeromycotina</taxon>
        <taxon>Glomeromycetes</taxon>
        <taxon>Diversisporales</taxon>
        <taxon>Acaulosporaceae</taxon>
        <taxon>Acaulospora</taxon>
    </lineage>
</organism>
<gene>
    <name evidence="1" type="ORF">ACOLOM_LOCUS275</name>
</gene>
<reference evidence="1" key="1">
    <citation type="submission" date="2021-06" db="EMBL/GenBank/DDBJ databases">
        <authorList>
            <person name="Kallberg Y."/>
            <person name="Tangrot J."/>
            <person name="Rosling A."/>
        </authorList>
    </citation>
    <scope>NUCLEOTIDE SEQUENCE</scope>
    <source>
        <strain evidence="1">CL356</strain>
    </source>
</reference>
<comment type="caution">
    <text evidence="1">The sequence shown here is derived from an EMBL/GenBank/DDBJ whole genome shotgun (WGS) entry which is preliminary data.</text>
</comment>
<evidence type="ECO:0000313" key="1">
    <source>
        <dbReference type="EMBL" id="CAG8441773.1"/>
    </source>
</evidence>
<name>A0ACA9JXS1_9GLOM</name>
<keyword evidence="2" id="KW-1185">Reference proteome</keyword>
<protein>
    <submittedName>
        <fullName evidence="1">16644_t:CDS:1</fullName>
    </submittedName>
</protein>
<dbReference type="Proteomes" id="UP000789525">
    <property type="component" value="Unassembled WGS sequence"/>
</dbReference>